<organism evidence="4 5">
    <name type="scientific">Solimonas aquatica</name>
    <dbReference type="NCBI Taxonomy" id="489703"/>
    <lineage>
        <taxon>Bacteria</taxon>
        <taxon>Pseudomonadati</taxon>
        <taxon>Pseudomonadota</taxon>
        <taxon>Gammaproteobacteria</taxon>
        <taxon>Nevskiales</taxon>
        <taxon>Nevskiaceae</taxon>
        <taxon>Solimonas</taxon>
    </lineage>
</organism>
<evidence type="ECO:0000256" key="2">
    <source>
        <dbReference type="SAM" id="SignalP"/>
    </source>
</evidence>
<keyword evidence="5" id="KW-1185">Reference proteome</keyword>
<evidence type="ECO:0000256" key="1">
    <source>
        <dbReference type="ARBA" id="ARBA00008725"/>
    </source>
</evidence>
<feature type="signal peptide" evidence="2">
    <location>
        <begin position="1"/>
        <end position="24"/>
    </location>
</feature>
<reference evidence="4 5" key="1">
    <citation type="submission" date="2016-10" db="EMBL/GenBank/DDBJ databases">
        <authorList>
            <person name="de Groot N.N."/>
        </authorList>
    </citation>
    <scope>NUCLEOTIDE SEQUENCE [LARGE SCALE GENOMIC DNA]</scope>
    <source>
        <strain evidence="4 5">DSM 25927</strain>
    </source>
</reference>
<dbReference type="Pfam" id="PF12849">
    <property type="entry name" value="PBP_like_2"/>
    <property type="match status" value="1"/>
</dbReference>
<feature type="domain" description="PBP" evidence="3">
    <location>
        <begin position="101"/>
        <end position="332"/>
    </location>
</feature>
<feature type="chain" id="PRO_5011582734" evidence="2">
    <location>
        <begin position="25"/>
        <end position="537"/>
    </location>
</feature>
<dbReference type="Proteomes" id="UP000199233">
    <property type="component" value="Unassembled WGS sequence"/>
</dbReference>
<dbReference type="EMBL" id="FOFS01000004">
    <property type="protein sequence ID" value="SEQ14726.1"/>
    <property type="molecule type" value="Genomic_DNA"/>
</dbReference>
<evidence type="ECO:0000313" key="5">
    <source>
        <dbReference type="Proteomes" id="UP000199233"/>
    </source>
</evidence>
<dbReference type="AlphaFoldDB" id="A0A1H9DMK0"/>
<dbReference type="InterPro" id="IPR024370">
    <property type="entry name" value="PBP_domain"/>
</dbReference>
<comment type="similarity">
    <text evidence="1">Belongs to the PstS family.</text>
</comment>
<dbReference type="PANTHER" id="PTHR42996">
    <property type="entry name" value="PHOSPHATE-BINDING PROTEIN PSTS"/>
    <property type="match status" value="1"/>
</dbReference>
<dbReference type="OrthoDB" id="9801510at2"/>
<dbReference type="RefSeq" id="WP_093283472.1">
    <property type="nucleotide sequence ID" value="NZ_FOFS01000004.1"/>
</dbReference>
<dbReference type="STRING" id="489703.SAMN04488038_10497"/>
<sequence length="537" mass="53643">MKSIHQLFRIAAVAAVLAAPSAFAATATPPATVLYGGGATFPAEAYIGSTFLGVKTALPTAARLSVTNGIAAPSGVTTATADKGSLFGAFAVLNNTIGAWYCQTGSGTGKNVLTGGSAGTVLASGACGDYGSTPAGFGAPSGVEASFAGTDEPLSTSDITNFNTNKAATHTELVQIPSTIGSIAIVYNNSDLGKTKLNLTRSDICGIFSGAITNWSQLTHTPKYTAKAKAINLVVRSDSSGTTFNLTNFLSAACPSLALPGDTAYAGFKMNKVFTTSFLSGFTAPTVDAQSGNGGVVSRVNAVDGSIGYADVADAAARAKLAGSKVTYATVAYAADVAKSSLVLAPSGSGSCPNGTYGKRVDKTVGPITTVTNPSSTKTLKFTCPAITYNKLDPAKNLLAKGTTGVALTAQADKLMGSVGSNGRQALDSAAYTPAGVAGCVQVVDPAALFAAPAATKKAAADVSTYPLVALTYLVANSTGNGANTAALKSLLKTPYDTATLAKTKTIGKTSGYAPLTLTLGGGYATPAALIDACIQN</sequence>
<dbReference type="SUPFAM" id="SSF53850">
    <property type="entry name" value="Periplasmic binding protein-like II"/>
    <property type="match status" value="1"/>
</dbReference>
<proteinExistence type="inferred from homology"/>
<evidence type="ECO:0000313" key="4">
    <source>
        <dbReference type="EMBL" id="SEQ14726.1"/>
    </source>
</evidence>
<accession>A0A1H9DMK0</accession>
<name>A0A1H9DMK0_9GAMM</name>
<keyword evidence="2" id="KW-0732">Signal</keyword>
<dbReference type="Gene3D" id="3.40.190.10">
    <property type="entry name" value="Periplasmic binding protein-like II"/>
    <property type="match status" value="1"/>
</dbReference>
<dbReference type="PANTHER" id="PTHR42996:SF1">
    <property type="entry name" value="PHOSPHATE-BINDING PROTEIN PSTS"/>
    <property type="match status" value="1"/>
</dbReference>
<dbReference type="InterPro" id="IPR050962">
    <property type="entry name" value="Phosphate-bind_PstS"/>
</dbReference>
<evidence type="ECO:0000259" key="3">
    <source>
        <dbReference type="Pfam" id="PF12849"/>
    </source>
</evidence>
<protein>
    <submittedName>
        <fullName evidence="4">ABC-type phosphate transport system, substrate-binding protein</fullName>
    </submittedName>
</protein>
<gene>
    <name evidence="4" type="ORF">SAMN04488038_10497</name>
</gene>